<proteinExistence type="predicted"/>
<reference evidence="1 2" key="1">
    <citation type="submission" date="2018-02" db="EMBL/GenBank/DDBJ databases">
        <title>The genomes of Aspergillus section Nigri reveals drivers in fungal speciation.</title>
        <authorList>
            <consortium name="DOE Joint Genome Institute"/>
            <person name="Vesth T.C."/>
            <person name="Nybo J."/>
            <person name="Theobald S."/>
            <person name="Brandl J."/>
            <person name="Frisvad J.C."/>
            <person name="Nielsen K.F."/>
            <person name="Lyhne E.K."/>
            <person name="Kogle M.E."/>
            <person name="Kuo A."/>
            <person name="Riley R."/>
            <person name="Clum A."/>
            <person name="Nolan M."/>
            <person name="Lipzen A."/>
            <person name="Salamov A."/>
            <person name="Henrissat B."/>
            <person name="Wiebenga A."/>
            <person name="De vries R.P."/>
            <person name="Grigoriev I.V."/>
            <person name="Mortensen U.H."/>
            <person name="Andersen M.R."/>
            <person name="Baker S.E."/>
        </authorList>
    </citation>
    <scope>NUCLEOTIDE SEQUENCE [LARGE SCALE GENOMIC DNA]</scope>
    <source>
        <strain evidence="1 2">CBS 121593</strain>
    </source>
</reference>
<accession>A0A395HAP6</accession>
<sequence length="53" mass="6508">KAYITSCYKGNIRKYLILRFYLSTTNLYDNTKDILEYLKIIFINFYKIYNACY</sequence>
<evidence type="ECO:0000313" key="1">
    <source>
        <dbReference type="EMBL" id="RAL04912.1"/>
    </source>
</evidence>
<name>A0A395HAP6_9EURO</name>
<feature type="non-terminal residue" evidence="1">
    <location>
        <position position="1"/>
    </location>
</feature>
<dbReference type="EMBL" id="KZ824422">
    <property type="protein sequence ID" value="RAL04912.1"/>
    <property type="molecule type" value="Genomic_DNA"/>
</dbReference>
<gene>
    <name evidence="1" type="ORF">BO80DRAFT_346023</name>
</gene>
<protein>
    <submittedName>
        <fullName evidence="1">Uncharacterized protein</fullName>
    </submittedName>
</protein>
<dbReference type="Proteomes" id="UP000249402">
    <property type="component" value="Unassembled WGS sequence"/>
</dbReference>
<dbReference type="GeneID" id="37220214"/>
<dbReference type="RefSeq" id="XP_025579239.1">
    <property type="nucleotide sequence ID" value="XM_025715349.1"/>
</dbReference>
<dbReference type="VEuPathDB" id="FungiDB:BO80DRAFT_346023"/>
<dbReference type="AlphaFoldDB" id="A0A395HAP6"/>
<evidence type="ECO:0000313" key="2">
    <source>
        <dbReference type="Proteomes" id="UP000249402"/>
    </source>
</evidence>
<keyword evidence="2" id="KW-1185">Reference proteome</keyword>
<organism evidence="1 2">
    <name type="scientific">Aspergillus ibericus CBS 121593</name>
    <dbReference type="NCBI Taxonomy" id="1448316"/>
    <lineage>
        <taxon>Eukaryota</taxon>
        <taxon>Fungi</taxon>
        <taxon>Dikarya</taxon>
        <taxon>Ascomycota</taxon>
        <taxon>Pezizomycotina</taxon>
        <taxon>Eurotiomycetes</taxon>
        <taxon>Eurotiomycetidae</taxon>
        <taxon>Eurotiales</taxon>
        <taxon>Aspergillaceae</taxon>
        <taxon>Aspergillus</taxon>
        <taxon>Aspergillus subgen. Circumdati</taxon>
    </lineage>
</organism>